<evidence type="ECO:0000313" key="3">
    <source>
        <dbReference type="Proteomes" id="UP000594261"/>
    </source>
</evidence>
<reference evidence="2 3" key="1">
    <citation type="journal article" date="2016" name="G3 (Bethesda)">
        <title>First Draft Assembly and Annotation of the Genome of a California Endemic Oak Quercus lobata Nee (Fagaceae).</title>
        <authorList>
            <person name="Sork V.L."/>
            <person name="Fitz-Gibbon S.T."/>
            <person name="Puiu D."/>
            <person name="Crepeau M."/>
            <person name="Gugger P.F."/>
            <person name="Sherman R."/>
            <person name="Stevens K."/>
            <person name="Langley C.H."/>
            <person name="Pellegrini M."/>
            <person name="Salzberg S.L."/>
        </authorList>
    </citation>
    <scope>NUCLEOTIDE SEQUENCE [LARGE SCALE GENOMIC DNA]</scope>
    <source>
        <strain evidence="2 3">cv. SW786</strain>
    </source>
</reference>
<dbReference type="Pfam" id="PF25043">
    <property type="entry name" value="DUF7788"/>
    <property type="match status" value="1"/>
</dbReference>
<dbReference type="AlphaFoldDB" id="A0A7N2L466"/>
<name>A0A7N2L466_QUELO</name>
<dbReference type="Gramene" id="QL03p005801:mrna">
    <property type="protein sequence ID" value="QL03p005801:mrna"/>
    <property type="gene ID" value="QL03p005801"/>
</dbReference>
<keyword evidence="3" id="KW-1185">Reference proteome</keyword>
<evidence type="ECO:0000313" key="2">
    <source>
        <dbReference type="EnsemblPlants" id="QL03p005801:mrna"/>
    </source>
</evidence>
<dbReference type="Proteomes" id="UP000594261">
    <property type="component" value="Chromosome 3"/>
</dbReference>
<proteinExistence type="predicted"/>
<sequence>MTSAYFVDFASRLVFLSKGGDALSKHHIKLRENGYNNFPEIVFWNLWNSKATPVPSNQSGVALVSPMNYHVLCKIWVQGPEVIVIDIVILHAVQYSNGHFVGLWPSS</sequence>
<feature type="domain" description="DUF7788" evidence="1">
    <location>
        <begin position="29"/>
        <end position="71"/>
    </location>
</feature>
<dbReference type="EnsemblPlants" id="QL03p005801:mrna">
    <property type="protein sequence ID" value="QL03p005801:mrna"/>
    <property type="gene ID" value="QL03p005801"/>
</dbReference>
<dbReference type="InterPro" id="IPR056690">
    <property type="entry name" value="DUF7788"/>
</dbReference>
<reference evidence="2" key="2">
    <citation type="submission" date="2021-01" db="UniProtKB">
        <authorList>
            <consortium name="EnsemblPlants"/>
        </authorList>
    </citation>
    <scope>IDENTIFICATION</scope>
</reference>
<protein>
    <recommendedName>
        <fullName evidence="1">DUF7788 domain-containing protein</fullName>
    </recommendedName>
</protein>
<dbReference type="EMBL" id="LRBV02000003">
    <property type="status" value="NOT_ANNOTATED_CDS"/>
    <property type="molecule type" value="Genomic_DNA"/>
</dbReference>
<organism evidence="2 3">
    <name type="scientific">Quercus lobata</name>
    <name type="common">Valley oak</name>
    <dbReference type="NCBI Taxonomy" id="97700"/>
    <lineage>
        <taxon>Eukaryota</taxon>
        <taxon>Viridiplantae</taxon>
        <taxon>Streptophyta</taxon>
        <taxon>Embryophyta</taxon>
        <taxon>Tracheophyta</taxon>
        <taxon>Spermatophyta</taxon>
        <taxon>Magnoliopsida</taxon>
        <taxon>eudicotyledons</taxon>
        <taxon>Gunneridae</taxon>
        <taxon>Pentapetalae</taxon>
        <taxon>rosids</taxon>
        <taxon>fabids</taxon>
        <taxon>Fagales</taxon>
        <taxon>Fagaceae</taxon>
        <taxon>Quercus</taxon>
    </lineage>
</organism>
<accession>A0A7N2L466</accession>
<evidence type="ECO:0000259" key="1">
    <source>
        <dbReference type="Pfam" id="PF25043"/>
    </source>
</evidence>
<dbReference type="InParanoid" id="A0A7N2L466"/>